<dbReference type="AlphaFoldDB" id="A0A3S0K2W9"/>
<dbReference type="SUPFAM" id="SSF53335">
    <property type="entry name" value="S-adenosyl-L-methionine-dependent methyltransferases"/>
    <property type="match status" value="1"/>
</dbReference>
<sequence>MTERSAAPPPPTRDVHFSVAMHLRNLLRLDRTFSVKQAVRAAVRPGARVLDAGCGMGILSFLALEAGAGEIVAVDRDHVDLARDLARANGVEDRIRFLEADLRQLTPADLSGRFDTLFAFIYTNHIVVDEARSTAVCDLRHRFGLPSCVTVPNRVVYRAVPCDWPPIDVYSELTDLRRSVTDLEQRCGLKLGPLFDAMTTEIGYNRSRPVTFGDYDWSPGFTNGGYRHRRGGGRFLGDPAPVTEIRYDGGGRFVRLPERAVLTVESAGILNAVMWIQELWFGDFLIWSTEVFSPLIDAVPVRRGDRVSVLLNDAWRSTNALTVDNGFRG</sequence>
<comment type="caution">
    <text evidence="1">The sequence shown here is derived from an EMBL/GenBank/DDBJ whole genome shotgun (WGS) entry which is preliminary data.</text>
</comment>
<dbReference type="InterPro" id="IPR025799">
    <property type="entry name" value="Arg_MeTrfase"/>
</dbReference>
<evidence type="ECO:0000313" key="1">
    <source>
        <dbReference type="EMBL" id="RTR17367.1"/>
    </source>
</evidence>
<evidence type="ECO:0000313" key="2">
    <source>
        <dbReference type="Proteomes" id="UP000277007"/>
    </source>
</evidence>
<keyword evidence="1" id="KW-0489">Methyltransferase</keyword>
<dbReference type="Proteomes" id="UP000277007">
    <property type="component" value="Unassembled WGS sequence"/>
</dbReference>
<keyword evidence="2" id="KW-1185">Reference proteome</keyword>
<gene>
    <name evidence="1" type="ORF">EJ903_17860</name>
</gene>
<dbReference type="Gene3D" id="3.40.50.150">
    <property type="entry name" value="Vaccinia Virus protein VP39"/>
    <property type="match status" value="1"/>
</dbReference>
<dbReference type="InterPro" id="IPR029063">
    <property type="entry name" value="SAM-dependent_MTases_sf"/>
</dbReference>
<dbReference type="GO" id="GO:0016274">
    <property type="term" value="F:protein-arginine N-methyltransferase activity"/>
    <property type="evidence" value="ECO:0007669"/>
    <property type="project" value="InterPro"/>
</dbReference>
<dbReference type="OrthoDB" id="9765084at2"/>
<dbReference type="PANTHER" id="PTHR11006">
    <property type="entry name" value="PROTEIN ARGININE N-METHYLTRANSFERASE"/>
    <property type="match status" value="1"/>
</dbReference>
<organism evidence="1 2">
    <name type="scientific">Azospirillum griseum</name>
    <dbReference type="NCBI Taxonomy" id="2496639"/>
    <lineage>
        <taxon>Bacteria</taxon>
        <taxon>Pseudomonadati</taxon>
        <taxon>Pseudomonadota</taxon>
        <taxon>Alphaproteobacteria</taxon>
        <taxon>Rhodospirillales</taxon>
        <taxon>Azospirillaceae</taxon>
        <taxon>Azospirillum</taxon>
    </lineage>
</organism>
<dbReference type="GO" id="GO:0042054">
    <property type="term" value="F:histone methyltransferase activity"/>
    <property type="evidence" value="ECO:0007669"/>
    <property type="project" value="TreeGrafter"/>
</dbReference>
<dbReference type="RefSeq" id="WP_126617962.1">
    <property type="nucleotide sequence ID" value="NZ_JBHUCY010000031.1"/>
</dbReference>
<protein>
    <submittedName>
        <fullName evidence="1">Class I SAM-dependent methyltransferase</fullName>
    </submittedName>
</protein>
<name>A0A3S0K2W9_9PROT</name>
<dbReference type="PANTHER" id="PTHR11006:SF118">
    <property type="entry name" value="N-METHYLTRANSFERASE, PUTATIVE-RELATED"/>
    <property type="match status" value="1"/>
</dbReference>
<keyword evidence="1" id="KW-0808">Transferase</keyword>
<proteinExistence type="predicted"/>
<dbReference type="Pfam" id="PF06325">
    <property type="entry name" value="PrmA"/>
    <property type="match status" value="1"/>
</dbReference>
<dbReference type="GO" id="GO:0032259">
    <property type="term" value="P:methylation"/>
    <property type="evidence" value="ECO:0007669"/>
    <property type="project" value="UniProtKB-KW"/>
</dbReference>
<reference evidence="1 2" key="1">
    <citation type="submission" date="2018-12" db="EMBL/GenBank/DDBJ databases">
        <authorList>
            <person name="Yang Y."/>
        </authorList>
    </citation>
    <scope>NUCLEOTIDE SEQUENCE [LARGE SCALE GENOMIC DNA]</scope>
    <source>
        <strain evidence="1 2">L-25-5w-1</strain>
    </source>
</reference>
<accession>A0A3S0K2W9</accession>
<dbReference type="CDD" id="cd02440">
    <property type="entry name" value="AdoMet_MTases"/>
    <property type="match status" value="1"/>
</dbReference>
<dbReference type="EMBL" id="RXMA01000019">
    <property type="protein sequence ID" value="RTR17367.1"/>
    <property type="molecule type" value="Genomic_DNA"/>
</dbReference>